<dbReference type="Pfam" id="PF05168">
    <property type="entry name" value="HEPN"/>
    <property type="match status" value="1"/>
</dbReference>
<dbReference type="RefSeq" id="WP_340468863.1">
    <property type="nucleotide sequence ID" value="NZ_JBANBB010000001.1"/>
</dbReference>
<reference evidence="2 3" key="1">
    <citation type="submission" date="2024-02" db="EMBL/GenBank/DDBJ databases">
        <title>Bifidobacterium honeyensis sp. nov., isolated from the comb honey.</title>
        <authorList>
            <person name="Liu W."/>
            <person name="Li Y."/>
        </authorList>
    </citation>
    <scope>NUCLEOTIDE SEQUENCE [LARGE SCALE GENOMIC DNA]</scope>
    <source>
        <strain evidence="2 3">IMAU50988</strain>
    </source>
</reference>
<feature type="domain" description="HEPN" evidence="1">
    <location>
        <begin position="93"/>
        <end position="169"/>
    </location>
</feature>
<dbReference type="Proteomes" id="UP001373159">
    <property type="component" value="Unassembled WGS sequence"/>
</dbReference>
<evidence type="ECO:0000313" key="3">
    <source>
        <dbReference type="Proteomes" id="UP001373159"/>
    </source>
</evidence>
<evidence type="ECO:0000259" key="1">
    <source>
        <dbReference type="Pfam" id="PF05168"/>
    </source>
</evidence>
<dbReference type="Gene3D" id="1.20.120.330">
    <property type="entry name" value="Nucleotidyltransferases domain 2"/>
    <property type="match status" value="1"/>
</dbReference>
<accession>A0ABU8ZM85</accession>
<dbReference type="InterPro" id="IPR007842">
    <property type="entry name" value="HEPN_dom"/>
</dbReference>
<keyword evidence="3" id="KW-1185">Reference proteome</keyword>
<comment type="caution">
    <text evidence="2">The sequence shown here is derived from an EMBL/GenBank/DDBJ whole genome shotgun (WGS) entry which is preliminary data.</text>
</comment>
<name>A0ABU8ZM85_9BIFI</name>
<evidence type="ECO:0000313" key="2">
    <source>
        <dbReference type="EMBL" id="MEK0306356.1"/>
    </source>
</evidence>
<proteinExistence type="predicted"/>
<gene>
    <name evidence="2" type="ORF">V8P97_02570</name>
</gene>
<organism evidence="2 3">
    <name type="scientific">Bifidobacterium favimelis</name>
    <dbReference type="NCBI Taxonomy" id="3122979"/>
    <lineage>
        <taxon>Bacteria</taxon>
        <taxon>Bacillati</taxon>
        <taxon>Actinomycetota</taxon>
        <taxon>Actinomycetes</taxon>
        <taxon>Bifidobacteriales</taxon>
        <taxon>Bifidobacteriaceae</taxon>
        <taxon>Bifidobacterium</taxon>
    </lineage>
</organism>
<protein>
    <submittedName>
        <fullName evidence="2">HEPN domain-containing protein</fullName>
    </submittedName>
</protein>
<sequence>MQNASFPKFQRAKIIRKSVSGFNDPDVKKLIHTSMAPMFRAEKEQRTVEQAELIDSYLNALEAVRDVALKCAEQEDVVERMFKSKSLTAMPLLFLSRHVVELTLKSTLTSQGRNPKKIHMLQKLWKSAEPVCRRKLPEDQISEISDFIGFFNGLDPHGTRFRYSTRAEDGSVDALNDAILWLDPTLLVSYVESLVTVFRQAGLIPENQIEKYKATRLNAHYVELTTKEESESGEFLPYDVERFTTKQSL</sequence>
<dbReference type="EMBL" id="JBANBB010000001">
    <property type="protein sequence ID" value="MEK0306356.1"/>
    <property type="molecule type" value="Genomic_DNA"/>
</dbReference>